<gene>
    <name evidence="2" type="ORF">Ssi02_74570</name>
</gene>
<name>A0A919RRL3_9ACTN</name>
<evidence type="ECO:0000313" key="3">
    <source>
        <dbReference type="Proteomes" id="UP000606172"/>
    </source>
</evidence>
<dbReference type="AlphaFoldDB" id="A0A919RRL3"/>
<reference evidence="2" key="1">
    <citation type="submission" date="2021-01" db="EMBL/GenBank/DDBJ databases">
        <title>Whole genome shotgun sequence of Sinosporangium siamense NBRC 109515.</title>
        <authorList>
            <person name="Komaki H."/>
            <person name="Tamura T."/>
        </authorList>
    </citation>
    <scope>NUCLEOTIDE SEQUENCE</scope>
    <source>
        <strain evidence="2">NBRC 109515</strain>
    </source>
</reference>
<proteinExistence type="predicted"/>
<feature type="region of interest" description="Disordered" evidence="1">
    <location>
        <begin position="14"/>
        <end position="58"/>
    </location>
</feature>
<organism evidence="2 3">
    <name type="scientific">Sinosporangium siamense</name>
    <dbReference type="NCBI Taxonomy" id="1367973"/>
    <lineage>
        <taxon>Bacteria</taxon>
        <taxon>Bacillati</taxon>
        <taxon>Actinomycetota</taxon>
        <taxon>Actinomycetes</taxon>
        <taxon>Streptosporangiales</taxon>
        <taxon>Streptosporangiaceae</taxon>
        <taxon>Sinosporangium</taxon>
    </lineage>
</organism>
<sequence>MHDPLDEYGVAVRFENHTPGPDTCSAAGQLVGHGLGESREPRPAGGERGMARSRTSEL</sequence>
<comment type="caution">
    <text evidence="2">The sequence shown here is derived from an EMBL/GenBank/DDBJ whole genome shotgun (WGS) entry which is preliminary data.</text>
</comment>
<evidence type="ECO:0000313" key="2">
    <source>
        <dbReference type="EMBL" id="GII97226.1"/>
    </source>
</evidence>
<evidence type="ECO:0000256" key="1">
    <source>
        <dbReference type="SAM" id="MobiDB-lite"/>
    </source>
</evidence>
<dbReference type="EMBL" id="BOOW01000056">
    <property type="protein sequence ID" value="GII97226.1"/>
    <property type="molecule type" value="Genomic_DNA"/>
</dbReference>
<dbReference type="Proteomes" id="UP000606172">
    <property type="component" value="Unassembled WGS sequence"/>
</dbReference>
<keyword evidence="3" id="KW-1185">Reference proteome</keyword>
<protein>
    <submittedName>
        <fullName evidence="2">Uncharacterized protein</fullName>
    </submittedName>
</protein>
<accession>A0A919RRL3</accession>